<dbReference type="CDD" id="cd17557">
    <property type="entry name" value="REC_Rcp-like"/>
    <property type="match status" value="1"/>
</dbReference>
<dbReference type="EMBL" id="CAXJRC010000018">
    <property type="protein sequence ID" value="CAL2106617.1"/>
    <property type="molecule type" value="Genomic_DNA"/>
</dbReference>
<evidence type="ECO:0000313" key="4">
    <source>
        <dbReference type="Proteomes" id="UP001497602"/>
    </source>
</evidence>
<dbReference type="InterPro" id="IPR011006">
    <property type="entry name" value="CheY-like_superfamily"/>
</dbReference>
<comment type="caution">
    <text evidence="3">The sequence shown here is derived from an EMBL/GenBank/DDBJ whole genome shotgun (WGS) entry which is preliminary data.</text>
</comment>
<evidence type="ECO:0000256" key="1">
    <source>
        <dbReference type="PROSITE-ProRule" id="PRU00169"/>
    </source>
</evidence>
<keyword evidence="4" id="KW-1185">Reference proteome</keyword>
<dbReference type="PROSITE" id="PS50110">
    <property type="entry name" value="RESPONSE_REGULATORY"/>
    <property type="match status" value="1"/>
</dbReference>
<reference evidence="3 4" key="1">
    <citation type="submission" date="2024-05" db="EMBL/GenBank/DDBJ databases">
        <authorList>
            <person name="Duchaud E."/>
        </authorList>
    </citation>
    <scope>NUCLEOTIDE SEQUENCE [LARGE SCALE GENOMIC DNA]</scope>
    <source>
        <strain evidence="3">Ena-SAMPLE-TAB-13-05-2024-13:56:06:370-140305</strain>
    </source>
</reference>
<dbReference type="InterPro" id="IPR052893">
    <property type="entry name" value="TCS_response_regulator"/>
</dbReference>
<dbReference type="PANTHER" id="PTHR44520:SF2">
    <property type="entry name" value="RESPONSE REGULATOR RCP1"/>
    <property type="match status" value="1"/>
</dbReference>
<dbReference type="SMART" id="SM00448">
    <property type="entry name" value="REC"/>
    <property type="match status" value="1"/>
</dbReference>
<gene>
    <name evidence="3" type="ORF">T190115A13A_260008</name>
</gene>
<dbReference type="Proteomes" id="UP001497602">
    <property type="component" value="Unassembled WGS sequence"/>
</dbReference>
<feature type="modified residue" description="4-aspartylphosphate" evidence="1">
    <location>
        <position position="55"/>
    </location>
</feature>
<evidence type="ECO:0000259" key="2">
    <source>
        <dbReference type="PROSITE" id="PS50110"/>
    </source>
</evidence>
<dbReference type="Pfam" id="PF00072">
    <property type="entry name" value="Response_reg"/>
    <property type="match status" value="1"/>
</dbReference>
<keyword evidence="1" id="KW-0597">Phosphoprotein</keyword>
<protein>
    <submittedName>
        <fullName evidence="3">Response regulator receiver domain-containing protein</fullName>
    </submittedName>
</protein>
<dbReference type="InterPro" id="IPR001789">
    <property type="entry name" value="Sig_transdc_resp-reg_receiver"/>
</dbReference>
<sequence length="133" mass="15191">MSLNILLVEDDEIEKLKFDRALKKLDLQHNVMKASNGEEALAKCKEVIPNLILLDLNMPKMNGLEFLSLLRADENLKFVPTVVFSTSNNHQDMINAYKIGIAGYVVKPLHYNDYVALIDKIINYWTVNELVTL</sequence>
<proteinExistence type="predicted"/>
<evidence type="ECO:0000313" key="3">
    <source>
        <dbReference type="EMBL" id="CAL2106617.1"/>
    </source>
</evidence>
<dbReference type="PANTHER" id="PTHR44520">
    <property type="entry name" value="RESPONSE REGULATOR RCP1-RELATED"/>
    <property type="match status" value="1"/>
</dbReference>
<organism evidence="3 4">
    <name type="scientific">Tenacibaculum vairaonense</name>
    <dbReference type="NCBI Taxonomy" id="3137860"/>
    <lineage>
        <taxon>Bacteria</taxon>
        <taxon>Pseudomonadati</taxon>
        <taxon>Bacteroidota</taxon>
        <taxon>Flavobacteriia</taxon>
        <taxon>Flavobacteriales</taxon>
        <taxon>Flavobacteriaceae</taxon>
        <taxon>Tenacibaculum</taxon>
    </lineage>
</organism>
<dbReference type="SUPFAM" id="SSF52172">
    <property type="entry name" value="CheY-like"/>
    <property type="match status" value="1"/>
</dbReference>
<name>A0ABM9PLQ4_9FLAO</name>
<dbReference type="Gene3D" id="3.40.50.2300">
    <property type="match status" value="1"/>
</dbReference>
<accession>A0ABM9PLQ4</accession>
<feature type="domain" description="Response regulatory" evidence="2">
    <location>
        <begin position="4"/>
        <end position="122"/>
    </location>
</feature>
<dbReference type="RefSeq" id="WP_348702964.1">
    <property type="nucleotide sequence ID" value="NZ_CAXIYA010000009.1"/>
</dbReference>